<evidence type="ECO:0000313" key="1">
    <source>
        <dbReference type="EMBL" id="SFR98377.1"/>
    </source>
</evidence>
<name>A0A1I6L4N1_9FIRM</name>
<dbReference type="Proteomes" id="UP000199659">
    <property type="component" value="Unassembled WGS sequence"/>
</dbReference>
<keyword evidence="2" id="KW-1185">Reference proteome</keyword>
<dbReference type="EMBL" id="FOYZ01000013">
    <property type="protein sequence ID" value="SFR98377.1"/>
    <property type="molecule type" value="Genomic_DNA"/>
</dbReference>
<dbReference type="STRING" id="37658.SAMN05661086_03059"/>
<gene>
    <name evidence="1" type="ORF">SAMN05661086_03059</name>
</gene>
<dbReference type="AlphaFoldDB" id="A0A1I6L4N1"/>
<accession>A0A1I6L4N1</accession>
<reference evidence="1 2" key="1">
    <citation type="submission" date="2016-10" db="EMBL/GenBank/DDBJ databases">
        <authorList>
            <person name="de Groot N.N."/>
        </authorList>
    </citation>
    <scope>NUCLEOTIDE SEQUENCE [LARGE SCALE GENOMIC DNA]</scope>
    <source>
        <strain evidence="1 2">743A</strain>
    </source>
</reference>
<protein>
    <submittedName>
        <fullName evidence="1">Uncharacterized protein</fullName>
    </submittedName>
</protein>
<evidence type="ECO:0000313" key="2">
    <source>
        <dbReference type="Proteomes" id="UP000199659"/>
    </source>
</evidence>
<organism evidence="1 2">
    <name type="scientific">Anaeromicropila populeti</name>
    <dbReference type="NCBI Taxonomy" id="37658"/>
    <lineage>
        <taxon>Bacteria</taxon>
        <taxon>Bacillati</taxon>
        <taxon>Bacillota</taxon>
        <taxon>Clostridia</taxon>
        <taxon>Lachnospirales</taxon>
        <taxon>Lachnospiraceae</taxon>
        <taxon>Anaeromicropila</taxon>
    </lineage>
</organism>
<proteinExistence type="predicted"/>
<sequence length="109" mass="12286">MQIGVKTLCLVSQKGATSGLKWGFFDYILLKSTFKICVLKGCFLPFVLHGSVGGKFQYNYFAKGYTFLRNYGTPLQRLRAEQMLSIVMEGKLENYVSELAQLIVTEVTV</sequence>